<accession>A0A5J4VQG9</accession>
<reference evidence="1 2" key="1">
    <citation type="submission" date="2019-03" db="EMBL/GenBank/DDBJ databases">
        <title>Single cell metagenomics reveals metabolic interactions within the superorganism composed of flagellate Streblomastix strix and complex community of Bacteroidetes bacteria on its surface.</title>
        <authorList>
            <person name="Treitli S.C."/>
            <person name="Kolisko M."/>
            <person name="Husnik F."/>
            <person name="Keeling P."/>
            <person name="Hampl V."/>
        </authorList>
    </citation>
    <scope>NUCLEOTIDE SEQUENCE [LARGE SCALE GENOMIC DNA]</scope>
    <source>
        <strain evidence="1">ST1C</strain>
    </source>
</reference>
<sequence>MAEVIMSLRAFILVIQTNGTQYLSLLTDNTTVIQRLYKWKTWKYLQQVKIIAQICQGIKINLIVSHILGLNSTQADSFSCFAWSEIYIQDPIVLLKVLNLLKFSPTLNCSAKRKNKKLKRLCQISSDHNAIIVNAYTMKWCLKPVLIHLPINKVQKIINKITRNHAKTLFIIPNWCCVKYQLLLTNISKELKLGPSLQVIIPSKKFRTTIWRSYIREASLLYQWKISEQ</sequence>
<dbReference type="AlphaFoldDB" id="A0A5J4VQG9"/>
<proteinExistence type="predicted"/>
<comment type="caution">
    <text evidence="1">The sequence shown here is derived from an EMBL/GenBank/DDBJ whole genome shotgun (WGS) entry which is preliminary data.</text>
</comment>
<gene>
    <name evidence="1" type="ORF">EZS28_019969</name>
</gene>
<dbReference type="Proteomes" id="UP000324800">
    <property type="component" value="Unassembled WGS sequence"/>
</dbReference>
<protein>
    <submittedName>
        <fullName evidence="1">Uncharacterized protein</fullName>
    </submittedName>
</protein>
<evidence type="ECO:0000313" key="2">
    <source>
        <dbReference type="Proteomes" id="UP000324800"/>
    </source>
</evidence>
<evidence type="ECO:0000313" key="1">
    <source>
        <dbReference type="EMBL" id="KAA6384506.1"/>
    </source>
</evidence>
<dbReference type="EMBL" id="SNRW01005727">
    <property type="protein sequence ID" value="KAA6384506.1"/>
    <property type="molecule type" value="Genomic_DNA"/>
</dbReference>
<name>A0A5J4VQG9_9EUKA</name>
<organism evidence="1 2">
    <name type="scientific">Streblomastix strix</name>
    <dbReference type="NCBI Taxonomy" id="222440"/>
    <lineage>
        <taxon>Eukaryota</taxon>
        <taxon>Metamonada</taxon>
        <taxon>Preaxostyla</taxon>
        <taxon>Oxymonadida</taxon>
        <taxon>Streblomastigidae</taxon>
        <taxon>Streblomastix</taxon>
    </lineage>
</organism>